<organism evidence="1 2">
    <name type="scientific">Pyricularia grisea</name>
    <name type="common">Crabgrass-specific blast fungus</name>
    <name type="synonym">Magnaporthe grisea</name>
    <dbReference type="NCBI Taxonomy" id="148305"/>
    <lineage>
        <taxon>Eukaryota</taxon>
        <taxon>Fungi</taxon>
        <taxon>Dikarya</taxon>
        <taxon>Ascomycota</taxon>
        <taxon>Pezizomycotina</taxon>
        <taxon>Sordariomycetes</taxon>
        <taxon>Sordariomycetidae</taxon>
        <taxon>Magnaporthales</taxon>
        <taxon>Pyriculariaceae</taxon>
        <taxon>Pyricularia</taxon>
    </lineage>
</organism>
<dbReference type="KEGG" id="pgri:PgNI_05099"/>
<dbReference type="GeneID" id="41960047"/>
<dbReference type="Proteomes" id="UP000515153">
    <property type="component" value="Unplaced"/>
</dbReference>
<reference evidence="2" key="1">
    <citation type="journal article" date="2019" name="Mol. Biol. Evol.">
        <title>Blast fungal genomes show frequent chromosomal changes, gene gains and losses, and effector gene turnover.</title>
        <authorList>
            <person name="Gomez Luciano L.B."/>
            <person name="Jason Tsai I."/>
            <person name="Chuma I."/>
            <person name="Tosa Y."/>
            <person name="Chen Y.H."/>
            <person name="Li J.Y."/>
            <person name="Li M.Y."/>
            <person name="Jade Lu M.Y."/>
            <person name="Nakayashiki H."/>
            <person name="Li W.H."/>
        </authorList>
    </citation>
    <scope>NUCLEOTIDE SEQUENCE</scope>
    <source>
        <strain evidence="2">NI907</strain>
    </source>
</reference>
<protein>
    <submittedName>
        <fullName evidence="2">Uncharacterized protein</fullName>
    </submittedName>
</protein>
<gene>
    <name evidence="2" type="ORF">PgNI_05099</name>
</gene>
<evidence type="ECO:0000313" key="1">
    <source>
        <dbReference type="Proteomes" id="UP000515153"/>
    </source>
</evidence>
<keyword evidence="1" id="KW-1185">Reference proteome</keyword>
<dbReference type="AlphaFoldDB" id="A0A6P8BCJ0"/>
<accession>A0A6P8BCJ0</accession>
<proteinExistence type="predicted"/>
<sequence>MTALSTWTAGITGAQSSVASRGGHSPRFGFAATFIDPASKSGIPMMSYFFASTGVATAGAELPRLSKGE</sequence>
<evidence type="ECO:0000313" key="2">
    <source>
        <dbReference type="RefSeq" id="XP_030984774.1"/>
    </source>
</evidence>
<dbReference type="RefSeq" id="XP_030984774.1">
    <property type="nucleotide sequence ID" value="XM_031125138.1"/>
</dbReference>
<reference evidence="2" key="3">
    <citation type="submission" date="2025-08" db="UniProtKB">
        <authorList>
            <consortium name="RefSeq"/>
        </authorList>
    </citation>
    <scope>IDENTIFICATION</scope>
    <source>
        <strain evidence="2">NI907</strain>
    </source>
</reference>
<reference evidence="2" key="2">
    <citation type="submission" date="2019-10" db="EMBL/GenBank/DDBJ databases">
        <authorList>
            <consortium name="NCBI Genome Project"/>
        </authorList>
    </citation>
    <scope>NUCLEOTIDE SEQUENCE</scope>
    <source>
        <strain evidence="2">NI907</strain>
    </source>
</reference>
<name>A0A6P8BCJ0_PYRGI</name>